<dbReference type="SUPFAM" id="SSF53474">
    <property type="entry name" value="alpha/beta-Hydrolases"/>
    <property type="match status" value="1"/>
</dbReference>
<keyword evidence="2 9" id="KW-0121">Carboxypeptidase</keyword>
<evidence type="ECO:0000313" key="13">
    <source>
        <dbReference type="RefSeq" id="XP_035829360.1"/>
    </source>
</evidence>
<dbReference type="RefSeq" id="XP_005089061.1">
    <property type="nucleotide sequence ID" value="XM_005089004.3"/>
</dbReference>
<dbReference type="RefSeq" id="XP_035829324.1">
    <property type="nucleotide sequence ID" value="XM_035973431.1"/>
</dbReference>
<evidence type="ECO:0000256" key="4">
    <source>
        <dbReference type="ARBA" id="ARBA00022729"/>
    </source>
</evidence>
<name>A0ABM1W3T1_APLCA</name>
<keyword evidence="8" id="KW-1185">Reference proteome</keyword>
<evidence type="ECO:0000313" key="11">
    <source>
        <dbReference type="RefSeq" id="XP_035829324.1"/>
    </source>
</evidence>
<dbReference type="GO" id="GO:0004180">
    <property type="term" value="F:carboxypeptidase activity"/>
    <property type="evidence" value="ECO:0007669"/>
    <property type="project" value="UniProtKB-KW"/>
</dbReference>
<sequence>MVLFSFGSAGNIIVLYYFYFLTSSTFAAEADQASGPLLLTPLLEKGDAEQARQLSQVQGNIIAKPTLSYSAFITVDKEADYHMHFWYFPSPSEQEAPLMLWLNGGPTVSSMMGVFWLHGPFKPEKVGLYDFGKIIPRNETWVGPFSAVYVDIIGRGFSSSHDFQQSNRYKQEVYTKDLYNFVQQFLLLFPEFRTRGVYIAGQSYAGHFVPALAYALHKGISEGDLDMVLKGVILGGPLYYPQVQDAALFDYLYNLGAISLAEKKAAHERVEQLHLEAANSNNELNITFAEVYDRVLKPGYDSMMDNYVSERLRPFNLVQTMVNSVREHLHVGDVPFHIFGPSQYDHFGPDYFVSTHKEMAELMDNYNVLIYNGDQDLIVSSASVEAAVLATPWKFQDEYQKANRSIWGFPCIEGFYTRLDRFCRVIVHRSGHQVPNDQPKSSRVMVEHFLKYGCLTEPFQEHSTHCFWPVPDETSRGASTLHYMHIALKCIVLSFYFVVSAFVL</sequence>
<keyword evidence="7" id="KW-1133">Transmembrane helix</keyword>
<dbReference type="PANTHER" id="PTHR11802:SF472">
    <property type="entry name" value="SERINE CARBOXYPEPTIDASE CPVL-RELATED"/>
    <property type="match status" value="1"/>
</dbReference>
<keyword evidence="3" id="KW-0645">Protease</keyword>
<accession>A0ABM1W3T1</accession>
<dbReference type="PANTHER" id="PTHR11802">
    <property type="entry name" value="SERINE PROTEASE FAMILY S10 SERINE CARBOXYPEPTIDASE"/>
    <property type="match status" value="1"/>
</dbReference>
<organism evidence="8 11">
    <name type="scientific">Aplysia californica</name>
    <name type="common">California sea hare</name>
    <dbReference type="NCBI Taxonomy" id="6500"/>
    <lineage>
        <taxon>Eukaryota</taxon>
        <taxon>Metazoa</taxon>
        <taxon>Spiralia</taxon>
        <taxon>Lophotrochozoa</taxon>
        <taxon>Mollusca</taxon>
        <taxon>Gastropoda</taxon>
        <taxon>Heterobranchia</taxon>
        <taxon>Euthyneura</taxon>
        <taxon>Tectipleura</taxon>
        <taxon>Aplysiida</taxon>
        <taxon>Aplysioidea</taxon>
        <taxon>Aplysiidae</taxon>
        <taxon>Aplysia</taxon>
    </lineage>
</organism>
<dbReference type="InterPro" id="IPR029058">
    <property type="entry name" value="AB_hydrolase_fold"/>
</dbReference>
<keyword evidence="5" id="KW-0378">Hydrolase</keyword>
<protein>
    <submittedName>
        <fullName evidence="9 10">Probable serine carboxypeptidase CPVL</fullName>
    </submittedName>
</protein>
<evidence type="ECO:0000256" key="1">
    <source>
        <dbReference type="ARBA" id="ARBA00009431"/>
    </source>
</evidence>
<evidence type="ECO:0000313" key="9">
    <source>
        <dbReference type="RefSeq" id="XP_005089061.1"/>
    </source>
</evidence>
<evidence type="ECO:0000313" key="10">
    <source>
        <dbReference type="RefSeq" id="XP_035829303.1"/>
    </source>
</evidence>
<keyword evidence="4" id="KW-0732">Signal</keyword>
<dbReference type="PRINTS" id="PR00724">
    <property type="entry name" value="CRBOXYPTASEC"/>
</dbReference>
<comment type="similarity">
    <text evidence="1">Belongs to the peptidase S10 family.</text>
</comment>
<keyword evidence="7" id="KW-0472">Membrane</keyword>
<evidence type="ECO:0000256" key="6">
    <source>
        <dbReference type="ARBA" id="ARBA00023180"/>
    </source>
</evidence>
<feature type="transmembrane region" description="Helical" evidence="7">
    <location>
        <begin position="483"/>
        <end position="503"/>
    </location>
</feature>
<reference evidence="9 10" key="1">
    <citation type="submission" date="2025-05" db="UniProtKB">
        <authorList>
            <consortium name="RefSeq"/>
        </authorList>
    </citation>
    <scope>IDENTIFICATION</scope>
</reference>
<dbReference type="Proteomes" id="UP000694888">
    <property type="component" value="Unplaced"/>
</dbReference>
<dbReference type="GeneID" id="101857373"/>
<gene>
    <name evidence="9 10 11 12 13" type="primary">LOC101857373</name>
</gene>
<keyword evidence="7" id="KW-0812">Transmembrane</keyword>
<evidence type="ECO:0000256" key="3">
    <source>
        <dbReference type="ARBA" id="ARBA00022670"/>
    </source>
</evidence>
<dbReference type="Pfam" id="PF00450">
    <property type="entry name" value="Peptidase_S10"/>
    <property type="match status" value="1"/>
</dbReference>
<dbReference type="RefSeq" id="XP_035829303.1">
    <property type="nucleotide sequence ID" value="XM_035973410.1"/>
</dbReference>
<evidence type="ECO:0000313" key="8">
    <source>
        <dbReference type="Proteomes" id="UP000694888"/>
    </source>
</evidence>
<proteinExistence type="inferred from homology"/>
<evidence type="ECO:0000256" key="7">
    <source>
        <dbReference type="SAM" id="Phobius"/>
    </source>
</evidence>
<dbReference type="RefSeq" id="XP_035829340.1">
    <property type="nucleotide sequence ID" value="XM_035973447.1"/>
</dbReference>
<dbReference type="Gene3D" id="3.40.50.1820">
    <property type="entry name" value="alpha/beta hydrolase"/>
    <property type="match status" value="1"/>
</dbReference>
<keyword evidence="6" id="KW-0325">Glycoprotein</keyword>
<evidence type="ECO:0000256" key="2">
    <source>
        <dbReference type="ARBA" id="ARBA00022645"/>
    </source>
</evidence>
<evidence type="ECO:0000313" key="12">
    <source>
        <dbReference type="RefSeq" id="XP_035829340.1"/>
    </source>
</evidence>
<dbReference type="RefSeq" id="XP_035829360.1">
    <property type="nucleotide sequence ID" value="XM_035973467.1"/>
</dbReference>
<evidence type="ECO:0000256" key="5">
    <source>
        <dbReference type="ARBA" id="ARBA00022801"/>
    </source>
</evidence>
<dbReference type="InterPro" id="IPR001563">
    <property type="entry name" value="Peptidase_S10"/>
</dbReference>